<dbReference type="EMBL" id="AZDV01000026">
    <property type="protein sequence ID" value="KRK94433.1"/>
    <property type="molecule type" value="Genomic_DNA"/>
</dbReference>
<protein>
    <recommendedName>
        <fullName evidence="3">Type II toxin-antitoxin system RelE/ParE family toxin</fullName>
    </recommendedName>
</protein>
<reference evidence="1 2" key="1">
    <citation type="journal article" date="2015" name="Genome Announc.">
        <title>Expanding the biotechnology potential of lactobacilli through comparative genomics of 213 strains and associated genera.</title>
        <authorList>
            <person name="Sun Z."/>
            <person name="Harris H.M."/>
            <person name="McCann A."/>
            <person name="Guo C."/>
            <person name="Argimon S."/>
            <person name="Zhang W."/>
            <person name="Yang X."/>
            <person name="Jeffery I.B."/>
            <person name="Cooney J.C."/>
            <person name="Kagawa T.F."/>
            <person name="Liu W."/>
            <person name="Song Y."/>
            <person name="Salvetti E."/>
            <person name="Wrobel A."/>
            <person name="Rasinkangas P."/>
            <person name="Parkhill J."/>
            <person name="Rea M.C."/>
            <person name="O'Sullivan O."/>
            <person name="Ritari J."/>
            <person name="Douillard F.P."/>
            <person name="Paul Ross R."/>
            <person name="Yang R."/>
            <person name="Briner A.E."/>
            <person name="Felis G.E."/>
            <person name="de Vos W.M."/>
            <person name="Barrangou R."/>
            <person name="Klaenhammer T.R."/>
            <person name="Caufield P.W."/>
            <person name="Cui Y."/>
            <person name="Zhang H."/>
            <person name="O'Toole P.W."/>
        </authorList>
    </citation>
    <scope>NUCLEOTIDE SEQUENCE [LARGE SCALE GENOMIC DNA]</scope>
    <source>
        <strain evidence="1 2">DSM 19394</strain>
    </source>
</reference>
<sequence>MIDKPKFEFYQRMNGHVEFTEFLATLPDRDTRDLLLTIQKVENIGLMHAQRVQWVKKLDTNLYEIRSRNGKSIHRALYFHVAGSQYVITHGFTKKTQRTPQKEITHEKQLRNEYLSGGNHG</sequence>
<dbReference type="STRING" id="1423715.FD25_GL000394"/>
<evidence type="ECO:0008006" key="3">
    <source>
        <dbReference type="Google" id="ProtNLM"/>
    </source>
</evidence>
<proteinExistence type="predicted"/>
<gene>
    <name evidence="1" type="ORF">FD25_GL000394</name>
</gene>
<evidence type="ECO:0000313" key="2">
    <source>
        <dbReference type="Proteomes" id="UP000051955"/>
    </source>
</evidence>
<accession>A0A0R1LNQ3</accession>
<organism evidence="1 2">
    <name type="scientific">Levilactobacillus acidifarinae DSM 19394 = JCM 15949</name>
    <dbReference type="NCBI Taxonomy" id="1423715"/>
    <lineage>
        <taxon>Bacteria</taxon>
        <taxon>Bacillati</taxon>
        <taxon>Bacillota</taxon>
        <taxon>Bacilli</taxon>
        <taxon>Lactobacillales</taxon>
        <taxon>Lactobacillaceae</taxon>
        <taxon>Levilactobacillus</taxon>
    </lineage>
</organism>
<keyword evidence="2" id="KW-1185">Reference proteome</keyword>
<comment type="caution">
    <text evidence="1">The sequence shown here is derived from an EMBL/GenBank/DDBJ whole genome shotgun (WGS) entry which is preliminary data.</text>
</comment>
<dbReference type="InterPro" id="IPR009241">
    <property type="entry name" value="HigB-like"/>
</dbReference>
<evidence type="ECO:0000313" key="1">
    <source>
        <dbReference type="EMBL" id="KRK94433.1"/>
    </source>
</evidence>
<name>A0A0R1LNQ3_9LACO</name>
<dbReference type="Pfam" id="PF05973">
    <property type="entry name" value="Gp49"/>
    <property type="match status" value="1"/>
</dbReference>
<dbReference type="Proteomes" id="UP000051955">
    <property type="component" value="Unassembled WGS sequence"/>
</dbReference>
<dbReference type="PATRIC" id="fig|1423715.3.peg.410"/>
<dbReference type="AlphaFoldDB" id="A0A0R1LNQ3"/>